<dbReference type="SFLD" id="SFLDG01135">
    <property type="entry name" value="C1.5.6:_HAD__Beta-PGM__Phospha"/>
    <property type="match status" value="1"/>
</dbReference>
<dbReference type="AlphaFoldDB" id="N6U7H4"/>
<protein>
    <submittedName>
        <fullName evidence="1">Uncharacterized protein</fullName>
    </submittedName>
</protein>
<dbReference type="OMA" id="ELQCRGK"/>
<dbReference type="OrthoDB" id="40579at2759"/>
<evidence type="ECO:0000313" key="1">
    <source>
        <dbReference type="EMBL" id="ENN76571.1"/>
    </source>
</evidence>
<dbReference type="SFLD" id="SFLDS00003">
    <property type="entry name" value="Haloacid_Dehalogenase"/>
    <property type="match status" value="1"/>
</dbReference>
<feature type="non-terminal residue" evidence="1">
    <location>
        <position position="1"/>
    </location>
</feature>
<accession>N6U7H4</accession>
<dbReference type="InterPro" id="IPR023198">
    <property type="entry name" value="PGP-like_dom2"/>
</dbReference>
<dbReference type="GO" id="GO:0016791">
    <property type="term" value="F:phosphatase activity"/>
    <property type="evidence" value="ECO:0007669"/>
    <property type="project" value="TreeGrafter"/>
</dbReference>
<dbReference type="PANTHER" id="PTHR18901:SF38">
    <property type="entry name" value="PSEUDOURIDINE-5'-PHOSPHATASE"/>
    <property type="match status" value="1"/>
</dbReference>
<dbReference type="FunFam" id="3.40.50.1000:FF:000055">
    <property type="entry name" value="Haloacid dehalogenase-like hydrolase family protein"/>
    <property type="match status" value="1"/>
</dbReference>
<dbReference type="InterPro" id="IPR006439">
    <property type="entry name" value="HAD-SF_hydro_IA"/>
</dbReference>
<dbReference type="PANTHER" id="PTHR18901">
    <property type="entry name" value="2-DEOXYGLUCOSE-6-PHOSPHATE PHOSPHATASE 2"/>
    <property type="match status" value="1"/>
</dbReference>
<dbReference type="EMBL" id="KB740975">
    <property type="protein sequence ID" value="ENN76571.1"/>
    <property type="molecule type" value="Genomic_DNA"/>
</dbReference>
<dbReference type="InterPro" id="IPR041492">
    <property type="entry name" value="HAD_2"/>
</dbReference>
<reference evidence="1" key="1">
    <citation type="journal article" date="2013" name="Genome Biol.">
        <title>Draft genome of the mountain pine beetle, Dendroctonus ponderosae Hopkins, a major forest pest.</title>
        <authorList>
            <person name="Keeling C.I."/>
            <person name="Yuen M.M."/>
            <person name="Liao N.Y."/>
            <person name="Docking T.R."/>
            <person name="Chan S.K."/>
            <person name="Taylor G.A."/>
            <person name="Palmquist D.L."/>
            <person name="Jackman S.D."/>
            <person name="Nguyen A."/>
            <person name="Li M."/>
            <person name="Henderson H."/>
            <person name="Janes J.K."/>
            <person name="Zhao Y."/>
            <person name="Pandoh P."/>
            <person name="Moore R."/>
            <person name="Sperling F.A."/>
            <person name="Huber D.P."/>
            <person name="Birol I."/>
            <person name="Jones S.J."/>
            <person name="Bohlmann J."/>
        </authorList>
    </citation>
    <scope>NUCLEOTIDE SEQUENCE</scope>
</reference>
<dbReference type="Pfam" id="PF13419">
    <property type="entry name" value="HAD_2"/>
    <property type="match status" value="1"/>
</dbReference>
<dbReference type="SFLD" id="SFLDG01129">
    <property type="entry name" value="C1.5:_HAD__Beta-PGM__Phosphata"/>
    <property type="match status" value="1"/>
</dbReference>
<dbReference type="InterPro" id="IPR023214">
    <property type="entry name" value="HAD_sf"/>
</dbReference>
<dbReference type="InterPro" id="IPR036412">
    <property type="entry name" value="HAD-like_sf"/>
</dbReference>
<organism evidence="1">
    <name type="scientific">Dendroctonus ponderosae</name>
    <name type="common">Mountain pine beetle</name>
    <dbReference type="NCBI Taxonomy" id="77166"/>
    <lineage>
        <taxon>Eukaryota</taxon>
        <taxon>Metazoa</taxon>
        <taxon>Ecdysozoa</taxon>
        <taxon>Arthropoda</taxon>
        <taxon>Hexapoda</taxon>
        <taxon>Insecta</taxon>
        <taxon>Pterygota</taxon>
        <taxon>Neoptera</taxon>
        <taxon>Endopterygota</taxon>
        <taxon>Coleoptera</taxon>
        <taxon>Polyphaga</taxon>
        <taxon>Cucujiformia</taxon>
        <taxon>Curculionidae</taxon>
        <taxon>Scolytinae</taxon>
        <taxon>Dendroctonus</taxon>
    </lineage>
</organism>
<dbReference type="Gene3D" id="1.10.150.240">
    <property type="entry name" value="Putative phosphatase, domain 2"/>
    <property type="match status" value="1"/>
</dbReference>
<name>N6U7H4_DENPD</name>
<dbReference type="NCBIfam" id="TIGR01509">
    <property type="entry name" value="HAD-SF-IA-v3"/>
    <property type="match status" value="1"/>
</dbReference>
<dbReference type="SUPFAM" id="SSF56784">
    <property type="entry name" value="HAD-like"/>
    <property type="match status" value="1"/>
</dbReference>
<dbReference type="HOGENOM" id="CLU_045011_13_0_1"/>
<proteinExistence type="predicted"/>
<dbReference type="Gene3D" id="3.40.50.1000">
    <property type="entry name" value="HAD superfamily/HAD-like"/>
    <property type="match status" value="1"/>
</dbReference>
<gene>
    <name evidence="1" type="ORF">YQE_07021</name>
</gene>
<sequence>MKKIFRVKKKTSRVERQFKPVTHVIFDLDGVIIDSEKIYKKAFQKTVEDYGQTFTDASYRMMSGRTGANVAKITIKEYNLNVLPADLINKYRGYSYPALINVELLPGVERLIKHLYQHHVPIAIATSSAKESFMMKTRRFGHLINLFDHIVCGGDPEVKTGKPDPDIYLVCASRFAQKPHPSKCLVFEDSEIGLRAALSANMQVVLTPNETVPEEIWALATLKIESLEVFAPDLFGLPAFT</sequence>